<evidence type="ECO:0000256" key="1">
    <source>
        <dbReference type="SAM" id="MobiDB-lite"/>
    </source>
</evidence>
<keyword evidence="3" id="KW-1185">Reference proteome</keyword>
<proteinExistence type="predicted"/>
<evidence type="ECO:0000313" key="3">
    <source>
        <dbReference type="Proteomes" id="UP000518752"/>
    </source>
</evidence>
<gene>
    <name evidence="2" type="ORF">D9757_009345</name>
</gene>
<organism evidence="2 3">
    <name type="scientific">Collybiopsis confluens</name>
    <dbReference type="NCBI Taxonomy" id="2823264"/>
    <lineage>
        <taxon>Eukaryota</taxon>
        <taxon>Fungi</taxon>
        <taxon>Dikarya</taxon>
        <taxon>Basidiomycota</taxon>
        <taxon>Agaricomycotina</taxon>
        <taxon>Agaricomycetes</taxon>
        <taxon>Agaricomycetidae</taxon>
        <taxon>Agaricales</taxon>
        <taxon>Marasmiineae</taxon>
        <taxon>Omphalotaceae</taxon>
        <taxon>Collybiopsis</taxon>
    </lineage>
</organism>
<comment type="caution">
    <text evidence="2">The sequence shown here is derived from an EMBL/GenBank/DDBJ whole genome shotgun (WGS) entry which is preliminary data.</text>
</comment>
<dbReference type="AlphaFoldDB" id="A0A8H5H3R7"/>
<feature type="region of interest" description="Disordered" evidence="1">
    <location>
        <begin position="123"/>
        <end position="167"/>
    </location>
</feature>
<protein>
    <submittedName>
        <fullName evidence="2">Uncharacterized protein</fullName>
    </submittedName>
</protein>
<dbReference type="EMBL" id="JAACJN010000092">
    <property type="protein sequence ID" value="KAF5376183.1"/>
    <property type="molecule type" value="Genomic_DNA"/>
</dbReference>
<feature type="compositionally biased region" description="Low complexity" evidence="1">
    <location>
        <begin position="156"/>
        <end position="167"/>
    </location>
</feature>
<dbReference type="Proteomes" id="UP000518752">
    <property type="component" value="Unassembled WGS sequence"/>
</dbReference>
<feature type="compositionally biased region" description="Polar residues" evidence="1">
    <location>
        <begin position="125"/>
        <end position="151"/>
    </location>
</feature>
<evidence type="ECO:0000313" key="2">
    <source>
        <dbReference type="EMBL" id="KAF5376183.1"/>
    </source>
</evidence>
<name>A0A8H5H3R7_9AGAR</name>
<sequence>MTRTYNGTEGFGGLKKLELMEEMVKTIEEKARHPYIPRLDEVSTKALLKDLRVVFNILLDELNGRGKMTAFLRGPTDLRRIEKLQAEARLSRADIEVTEIYSLEKPLAGTYRAYRAHKGAERGLVQQSGGQQLEMQRTNATSSGRSRTGSMPPTIPTTAPTTNLGNSGIHGGHISTSGRDILPVIRLLAHNYPPS</sequence>
<accession>A0A8H5H3R7</accession>
<reference evidence="2 3" key="1">
    <citation type="journal article" date="2020" name="ISME J.">
        <title>Uncovering the hidden diversity of litter-decomposition mechanisms in mushroom-forming fungi.</title>
        <authorList>
            <person name="Floudas D."/>
            <person name="Bentzer J."/>
            <person name="Ahren D."/>
            <person name="Johansson T."/>
            <person name="Persson P."/>
            <person name="Tunlid A."/>
        </authorList>
    </citation>
    <scope>NUCLEOTIDE SEQUENCE [LARGE SCALE GENOMIC DNA]</scope>
    <source>
        <strain evidence="2 3">CBS 406.79</strain>
    </source>
</reference>